<name>A0A7W7KF33_PSENT</name>
<evidence type="ECO:0000313" key="2">
    <source>
        <dbReference type="Proteomes" id="UP000566995"/>
    </source>
</evidence>
<protein>
    <submittedName>
        <fullName evidence="1">Uncharacterized protein</fullName>
    </submittedName>
</protein>
<organism evidence="1 2">
    <name type="scientific">Pseudomonas nitroreducens</name>
    <dbReference type="NCBI Taxonomy" id="46680"/>
    <lineage>
        <taxon>Bacteria</taxon>
        <taxon>Pseudomonadati</taxon>
        <taxon>Pseudomonadota</taxon>
        <taxon>Gammaproteobacteria</taxon>
        <taxon>Pseudomonadales</taxon>
        <taxon>Pseudomonadaceae</taxon>
        <taxon>Pseudomonas</taxon>
    </lineage>
</organism>
<dbReference type="RefSeq" id="WP_184585883.1">
    <property type="nucleotide sequence ID" value="NZ_JACHLI010000001.1"/>
</dbReference>
<comment type="caution">
    <text evidence="1">The sequence shown here is derived from an EMBL/GenBank/DDBJ whole genome shotgun (WGS) entry which is preliminary data.</text>
</comment>
<dbReference type="AlphaFoldDB" id="A0A7W7KF33"/>
<reference evidence="1 2" key="1">
    <citation type="submission" date="2020-08" db="EMBL/GenBank/DDBJ databases">
        <title>Functional genomics of gut bacteria from endangered species of beetles.</title>
        <authorList>
            <person name="Carlos-Shanley C."/>
        </authorList>
    </citation>
    <scope>NUCLEOTIDE SEQUENCE [LARGE SCALE GENOMIC DNA]</scope>
    <source>
        <strain evidence="1 2">S00179</strain>
    </source>
</reference>
<accession>A0A7W7KF33</accession>
<dbReference type="EMBL" id="JACHLI010000001">
    <property type="protein sequence ID" value="MBB4861629.1"/>
    <property type="molecule type" value="Genomic_DNA"/>
</dbReference>
<sequence length="95" mass="10466">MRNAKTAKDVVAFVAGLVEAGVKIPQDEQGLLAERLVKSRDPERELIRLGLGRKHATVHFTVEGDSLDGKKLSKAFMDIGFDGYCHKDFLGLLKV</sequence>
<proteinExistence type="predicted"/>
<dbReference type="Proteomes" id="UP000566995">
    <property type="component" value="Unassembled WGS sequence"/>
</dbReference>
<gene>
    <name evidence="1" type="ORF">HNP46_000440</name>
</gene>
<evidence type="ECO:0000313" key="1">
    <source>
        <dbReference type="EMBL" id="MBB4861629.1"/>
    </source>
</evidence>